<gene>
    <name evidence="5" type="ordered locus">FraEuI1c_3213</name>
</gene>
<dbReference type="InParanoid" id="E3IU33"/>
<proteinExistence type="inferred from homology"/>
<evidence type="ECO:0008006" key="7">
    <source>
        <dbReference type="Google" id="ProtNLM"/>
    </source>
</evidence>
<evidence type="ECO:0000313" key="5">
    <source>
        <dbReference type="EMBL" id="ADP81226.1"/>
    </source>
</evidence>
<dbReference type="InterPro" id="IPR052705">
    <property type="entry name" value="Gliding_Motility_GTPase"/>
</dbReference>
<dbReference type="KEGG" id="fri:FraEuI1c_3213"/>
<evidence type="ECO:0000313" key="6">
    <source>
        <dbReference type="Proteomes" id="UP000002484"/>
    </source>
</evidence>
<accession>E3IU33</accession>
<keyword evidence="3" id="KW-0378">Hydrolase</keyword>
<dbReference type="OrthoDB" id="4319884at2"/>
<reference evidence="5 6" key="1">
    <citation type="submission" date="2010-10" db="EMBL/GenBank/DDBJ databases">
        <title>Complete sequence of Frankia sp. EuI1c.</title>
        <authorList>
            <consortium name="US DOE Joint Genome Institute"/>
            <person name="Lucas S."/>
            <person name="Copeland A."/>
            <person name="Lapidus A."/>
            <person name="Cheng J.-F."/>
            <person name="Bruce D."/>
            <person name="Goodwin L."/>
            <person name="Pitluck S."/>
            <person name="Chertkov O."/>
            <person name="Detter J.C."/>
            <person name="Han C."/>
            <person name="Tapia R."/>
            <person name="Land M."/>
            <person name="Hauser L."/>
            <person name="Jeffries C."/>
            <person name="Kyrpides N."/>
            <person name="Ivanova N."/>
            <person name="Mikhailova N."/>
            <person name="Beauchemin N."/>
            <person name="Sen A."/>
            <person name="Sur S.A."/>
            <person name="Gtari M."/>
            <person name="Wall L."/>
            <person name="Tisa L."/>
            <person name="Woyke T."/>
        </authorList>
    </citation>
    <scope>NUCLEOTIDE SEQUENCE [LARGE SCALE GENOMIC DNA]</scope>
    <source>
        <strain evidence="6">DSM 45817 / CECT 9037 / EuI1c</strain>
    </source>
</reference>
<dbReference type="HOGENOM" id="CLU_077970_2_0_11"/>
<keyword evidence="6" id="KW-1185">Reference proteome</keyword>
<dbReference type="eggNOG" id="COG2229">
    <property type="taxonomic scope" value="Bacteria"/>
</dbReference>
<evidence type="ECO:0000256" key="2">
    <source>
        <dbReference type="ARBA" id="ARBA00022741"/>
    </source>
</evidence>
<dbReference type="GO" id="GO:0005525">
    <property type="term" value="F:GTP binding"/>
    <property type="evidence" value="ECO:0007669"/>
    <property type="project" value="UniProtKB-KW"/>
</dbReference>
<evidence type="ECO:0000256" key="1">
    <source>
        <dbReference type="ARBA" id="ARBA00005290"/>
    </source>
</evidence>
<dbReference type="Proteomes" id="UP000002484">
    <property type="component" value="Chromosome"/>
</dbReference>
<evidence type="ECO:0000256" key="4">
    <source>
        <dbReference type="ARBA" id="ARBA00023134"/>
    </source>
</evidence>
<name>E3IU33_PSEI1</name>
<evidence type="ECO:0000256" key="3">
    <source>
        <dbReference type="ARBA" id="ARBA00022801"/>
    </source>
</evidence>
<dbReference type="PANTHER" id="PTHR42708:SF1">
    <property type="entry name" value="GLIDING MOTILITY PROTEIN MGLA"/>
    <property type="match status" value="1"/>
</dbReference>
<dbReference type="RefSeq" id="WP_013424344.1">
    <property type="nucleotide sequence ID" value="NC_014666.1"/>
</dbReference>
<dbReference type="SUPFAM" id="SSF52540">
    <property type="entry name" value="P-loop containing nucleoside triphosphate hydrolases"/>
    <property type="match status" value="1"/>
</dbReference>
<dbReference type="STRING" id="298654.FraEuI1c_3213"/>
<dbReference type="InterPro" id="IPR027417">
    <property type="entry name" value="P-loop_NTPase"/>
</dbReference>
<dbReference type="Pfam" id="PF03029">
    <property type="entry name" value="ATP_bind_1"/>
    <property type="match status" value="1"/>
</dbReference>
<sequence>MTHYKIVFSGPVGAGKTTAIASISDIPPVTTETRPTDETRDIKATTTIAMDYGVLRLSGTERIHLYGTPGQDRFDFMRYILAEGAIGVVLLMTNARPTPLADLHEFVGAFRTVIDETALAVGVTGMDLRRTASLDDYRQVLARVGIIAPVFEIDARRRGDVALLVQALLLSIDPGLASEMSPPGAGSDTVQRTARDYW</sequence>
<protein>
    <recommendedName>
        <fullName evidence="7">Small GTP-binding protein</fullName>
    </recommendedName>
</protein>
<dbReference type="GO" id="GO:0016787">
    <property type="term" value="F:hydrolase activity"/>
    <property type="evidence" value="ECO:0007669"/>
    <property type="project" value="UniProtKB-KW"/>
</dbReference>
<keyword evidence="4" id="KW-0342">GTP-binding</keyword>
<dbReference type="EMBL" id="CP002299">
    <property type="protein sequence ID" value="ADP81226.1"/>
    <property type="molecule type" value="Genomic_DNA"/>
</dbReference>
<dbReference type="CDD" id="cd00882">
    <property type="entry name" value="Ras_like_GTPase"/>
    <property type="match status" value="1"/>
</dbReference>
<dbReference type="InterPro" id="IPR004130">
    <property type="entry name" value="Gpn"/>
</dbReference>
<organism evidence="5 6">
    <name type="scientific">Pseudofrankia inefficax (strain DSM 45817 / CECT 9037 / DDB 130130 / EuI1c)</name>
    <name type="common">Frankia inefficax</name>
    <dbReference type="NCBI Taxonomy" id="298654"/>
    <lineage>
        <taxon>Bacteria</taxon>
        <taxon>Bacillati</taxon>
        <taxon>Actinomycetota</taxon>
        <taxon>Actinomycetes</taxon>
        <taxon>Frankiales</taxon>
        <taxon>Frankiaceae</taxon>
        <taxon>Pseudofrankia</taxon>
    </lineage>
</organism>
<keyword evidence="2" id="KW-0547">Nucleotide-binding</keyword>
<dbReference type="Gene3D" id="3.40.50.300">
    <property type="entry name" value="P-loop containing nucleotide triphosphate hydrolases"/>
    <property type="match status" value="1"/>
</dbReference>
<dbReference type="PANTHER" id="PTHR42708">
    <property type="entry name" value="ATP/GTP-BINDING PROTEIN-RELATED"/>
    <property type="match status" value="1"/>
</dbReference>
<comment type="similarity">
    <text evidence="1">Belongs to the GPN-loop GTPase family.</text>
</comment>
<dbReference type="AlphaFoldDB" id="E3IU33"/>